<dbReference type="NCBIfam" id="TIGR02532">
    <property type="entry name" value="IV_pilin_GFxxxE"/>
    <property type="match status" value="1"/>
</dbReference>
<dbReference type="SUPFAM" id="SSF54523">
    <property type="entry name" value="Pili subunits"/>
    <property type="match status" value="2"/>
</dbReference>
<keyword evidence="6 8" id="KW-1133">Transmembrane helix</keyword>
<keyword evidence="3" id="KW-0488">Methylation</keyword>
<evidence type="ECO:0000256" key="1">
    <source>
        <dbReference type="ARBA" id="ARBA00004377"/>
    </source>
</evidence>
<sequence length="229" mass="25094">MKAPISSLPPARPDGFTLIEVMVAILIMATLSLITWRSLDGIARANDRLEERSRESMRLMRALQQIERDLALHATTELAASEALVDGGRRGNSRSGRRALETHASLLPPALQVRRQIALPFHLEVVRSAPTLPGEWLRAQWWLQGGILYRAAGAPSHSAPLAAPTAADRVAVLEDVASFELRAWSPGQGWRNLPSAERLSLPSSGVEILLGVRGPDGEVRNYRRVVLLN</sequence>
<dbReference type="InterPro" id="IPR012902">
    <property type="entry name" value="N_methyl_site"/>
</dbReference>
<dbReference type="InterPro" id="IPR045584">
    <property type="entry name" value="Pilin-like"/>
</dbReference>
<dbReference type="GO" id="GO:0005886">
    <property type="term" value="C:plasma membrane"/>
    <property type="evidence" value="ECO:0007669"/>
    <property type="project" value="UniProtKB-SubCell"/>
</dbReference>
<evidence type="ECO:0000313" key="9">
    <source>
        <dbReference type="EMBL" id="TDN55747.1"/>
    </source>
</evidence>
<name>A0A4R6EC77_9RHOO</name>
<dbReference type="PANTHER" id="PTHR39583">
    <property type="entry name" value="TYPE II SECRETION SYSTEM PROTEIN J-RELATED"/>
    <property type="match status" value="1"/>
</dbReference>
<dbReference type="Proteomes" id="UP000295129">
    <property type="component" value="Unassembled WGS sequence"/>
</dbReference>
<keyword evidence="7 8" id="KW-0472">Membrane</keyword>
<evidence type="ECO:0000256" key="8">
    <source>
        <dbReference type="SAM" id="Phobius"/>
    </source>
</evidence>
<dbReference type="RefSeq" id="WP_211168211.1">
    <property type="nucleotide sequence ID" value="NZ_SNVV01000003.1"/>
</dbReference>
<evidence type="ECO:0000313" key="10">
    <source>
        <dbReference type="Proteomes" id="UP000295129"/>
    </source>
</evidence>
<feature type="transmembrane region" description="Helical" evidence="8">
    <location>
        <begin position="16"/>
        <end position="36"/>
    </location>
</feature>
<evidence type="ECO:0000256" key="4">
    <source>
        <dbReference type="ARBA" id="ARBA00022519"/>
    </source>
</evidence>
<evidence type="ECO:0000256" key="5">
    <source>
        <dbReference type="ARBA" id="ARBA00022692"/>
    </source>
</evidence>
<dbReference type="PANTHER" id="PTHR39583:SF2">
    <property type="entry name" value="TYPE II SECRETION SYSTEM PROTEIN J"/>
    <property type="match status" value="1"/>
</dbReference>
<keyword evidence="10" id="KW-1185">Reference proteome</keyword>
<accession>A0A4R6EC77</accession>
<keyword evidence="2" id="KW-1003">Cell membrane</keyword>
<dbReference type="Pfam" id="PF07963">
    <property type="entry name" value="N_methyl"/>
    <property type="match status" value="1"/>
</dbReference>
<evidence type="ECO:0000256" key="6">
    <source>
        <dbReference type="ARBA" id="ARBA00022989"/>
    </source>
</evidence>
<comment type="caution">
    <text evidence="9">The sequence shown here is derived from an EMBL/GenBank/DDBJ whole genome shotgun (WGS) entry which is preliminary data.</text>
</comment>
<dbReference type="InterPro" id="IPR051621">
    <property type="entry name" value="T2SS_protein_J"/>
</dbReference>
<proteinExistence type="predicted"/>
<gene>
    <name evidence="9" type="ORF">C7389_10379</name>
</gene>
<evidence type="ECO:0000256" key="3">
    <source>
        <dbReference type="ARBA" id="ARBA00022481"/>
    </source>
</evidence>
<protein>
    <submittedName>
        <fullName evidence="9">General secretion pathway protein J</fullName>
    </submittedName>
</protein>
<evidence type="ECO:0000256" key="7">
    <source>
        <dbReference type="ARBA" id="ARBA00023136"/>
    </source>
</evidence>
<evidence type="ECO:0000256" key="2">
    <source>
        <dbReference type="ARBA" id="ARBA00022475"/>
    </source>
</evidence>
<dbReference type="AlphaFoldDB" id="A0A4R6EC77"/>
<organism evidence="9 10">
    <name type="scientific">Azoarcus indigens</name>
    <dbReference type="NCBI Taxonomy" id="29545"/>
    <lineage>
        <taxon>Bacteria</taxon>
        <taxon>Pseudomonadati</taxon>
        <taxon>Pseudomonadota</taxon>
        <taxon>Betaproteobacteria</taxon>
        <taxon>Rhodocyclales</taxon>
        <taxon>Zoogloeaceae</taxon>
        <taxon>Azoarcus</taxon>
    </lineage>
</organism>
<dbReference type="GO" id="GO:0015628">
    <property type="term" value="P:protein secretion by the type II secretion system"/>
    <property type="evidence" value="ECO:0007669"/>
    <property type="project" value="TreeGrafter"/>
</dbReference>
<reference evidence="9 10" key="1">
    <citation type="submission" date="2019-03" db="EMBL/GenBank/DDBJ databases">
        <title>Genomic Encyclopedia of Type Strains, Phase IV (KMG-IV): sequencing the most valuable type-strain genomes for metagenomic binning, comparative biology and taxonomic classification.</title>
        <authorList>
            <person name="Goeker M."/>
        </authorList>
    </citation>
    <scope>NUCLEOTIDE SEQUENCE [LARGE SCALE GENOMIC DNA]</scope>
    <source>
        <strain evidence="9 10">DSM 12121</strain>
    </source>
</reference>
<keyword evidence="4" id="KW-0997">Cell inner membrane</keyword>
<comment type="subcellular location">
    <subcellularLocation>
        <location evidence="1">Cell inner membrane</location>
        <topology evidence="1">Single-pass membrane protein</topology>
    </subcellularLocation>
</comment>
<dbReference type="EMBL" id="SNVV01000003">
    <property type="protein sequence ID" value="TDN55747.1"/>
    <property type="molecule type" value="Genomic_DNA"/>
</dbReference>
<keyword evidence="5 8" id="KW-0812">Transmembrane</keyword>